<sequence>MQTMTENDLLNGYTAYTTADELDQFDGKASPAATTPALAPILIRASIIAARSSQQCAAGIASAGGGIWKTIKKPC</sequence>
<comment type="caution">
    <text evidence="1">The sequence shown here is derived from an EMBL/GenBank/DDBJ whole genome shotgun (WGS) entry which is preliminary data.</text>
</comment>
<accession>A0ABW5HU87</accession>
<dbReference type="EMBL" id="JBHUKQ010000006">
    <property type="protein sequence ID" value="MFD2480075.1"/>
    <property type="molecule type" value="Genomic_DNA"/>
</dbReference>
<gene>
    <name evidence="1" type="ORF">ACFSUT_07315</name>
</gene>
<protein>
    <submittedName>
        <fullName evidence="1">LxmA leader domain family RiPP</fullName>
    </submittedName>
</protein>
<evidence type="ECO:0000313" key="1">
    <source>
        <dbReference type="EMBL" id="MFD2480075.1"/>
    </source>
</evidence>
<dbReference type="InterPro" id="IPR049906">
    <property type="entry name" value="LxmA-like_leader"/>
</dbReference>
<keyword evidence="2" id="KW-1185">Reference proteome</keyword>
<dbReference type="RefSeq" id="WP_344286649.1">
    <property type="nucleotide sequence ID" value="NZ_BAAAHV010000027.1"/>
</dbReference>
<organism evidence="1 2">
    <name type="scientific">Amycolatopsis albidoflavus</name>
    <dbReference type="NCBI Taxonomy" id="102226"/>
    <lineage>
        <taxon>Bacteria</taxon>
        <taxon>Bacillati</taxon>
        <taxon>Actinomycetota</taxon>
        <taxon>Actinomycetes</taxon>
        <taxon>Pseudonocardiales</taxon>
        <taxon>Pseudonocardiaceae</taxon>
        <taxon>Amycolatopsis</taxon>
    </lineage>
</organism>
<reference evidence="2" key="1">
    <citation type="journal article" date="2019" name="Int. J. Syst. Evol. Microbiol.">
        <title>The Global Catalogue of Microorganisms (GCM) 10K type strain sequencing project: providing services to taxonomists for standard genome sequencing and annotation.</title>
        <authorList>
            <consortium name="The Broad Institute Genomics Platform"/>
            <consortium name="The Broad Institute Genome Sequencing Center for Infectious Disease"/>
            <person name="Wu L."/>
            <person name="Ma J."/>
        </authorList>
    </citation>
    <scope>NUCLEOTIDE SEQUENCE [LARGE SCALE GENOMIC DNA]</scope>
    <source>
        <strain evidence="2">CGMCC 4.7638</strain>
    </source>
</reference>
<proteinExistence type="predicted"/>
<evidence type="ECO:0000313" key="2">
    <source>
        <dbReference type="Proteomes" id="UP001597542"/>
    </source>
</evidence>
<dbReference type="NCBIfam" id="NF038146">
    <property type="entry name" value="LxmA_leader"/>
    <property type="match status" value="1"/>
</dbReference>
<name>A0ABW5HU87_9PSEU</name>
<dbReference type="Proteomes" id="UP001597542">
    <property type="component" value="Unassembled WGS sequence"/>
</dbReference>